<dbReference type="InterPro" id="IPR014710">
    <property type="entry name" value="RmlC-like_jellyroll"/>
</dbReference>
<evidence type="ECO:0000259" key="1">
    <source>
        <dbReference type="Pfam" id="PF07883"/>
    </source>
</evidence>
<dbReference type="InterPro" id="IPR011051">
    <property type="entry name" value="RmlC_Cupin_sf"/>
</dbReference>
<name>A0ABU5E2K7_9PROT</name>
<dbReference type="Gene3D" id="2.60.120.10">
    <property type="entry name" value="Jelly Rolls"/>
    <property type="match status" value="1"/>
</dbReference>
<dbReference type="Proteomes" id="UP001271769">
    <property type="component" value="Unassembled WGS sequence"/>
</dbReference>
<gene>
    <name evidence="2" type="ORF">SMD31_17970</name>
</gene>
<accession>A0ABU5E2K7</accession>
<evidence type="ECO:0000313" key="2">
    <source>
        <dbReference type="EMBL" id="MDY0873833.1"/>
    </source>
</evidence>
<dbReference type="RefSeq" id="WP_320502305.1">
    <property type="nucleotide sequence ID" value="NZ_JAXCLX010000003.1"/>
</dbReference>
<proteinExistence type="predicted"/>
<reference evidence="2 3" key="1">
    <citation type="journal article" date="2013" name="Antonie Van Leeuwenhoek">
        <title>Dongia rigui sp. nov., isolated from freshwater of a large wetland in Korea.</title>
        <authorList>
            <person name="Baik K.S."/>
            <person name="Hwang Y.M."/>
            <person name="Choi J.S."/>
            <person name="Kwon J."/>
            <person name="Seong C.N."/>
        </authorList>
    </citation>
    <scope>NUCLEOTIDE SEQUENCE [LARGE SCALE GENOMIC DNA]</scope>
    <source>
        <strain evidence="2 3">04SU4-P</strain>
    </source>
</reference>
<dbReference type="InterPro" id="IPR013096">
    <property type="entry name" value="Cupin_2"/>
</dbReference>
<dbReference type="PANTHER" id="PTHR36156">
    <property type="entry name" value="SLR2101 PROTEIN"/>
    <property type="match status" value="1"/>
</dbReference>
<dbReference type="EMBL" id="JAXCLX010000003">
    <property type="protein sequence ID" value="MDY0873833.1"/>
    <property type="molecule type" value="Genomic_DNA"/>
</dbReference>
<comment type="caution">
    <text evidence="2">The sequence shown here is derived from an EMBL/GenBank/DDBJ whole genome shotgun (WGS) entry which is preliminary data.</text>
</comment>
<dbReference type="Pfam" id="PF07883">
    <property type="entry name" value="Cupin_2"/>
    <property type="match status" value="1"/>
</dbReference>
<dbReference type="CDD" id="cd02231">
    <property type="entry name" value="cupin_BLL6423-like"/>
    <property type="match status" value="1"/>
</dbReference>
<keyword evidence="3" id="KW-1185">Reference proteome</keyword>
<sequence length="176" mass="19398">MGLRPIRRIVTTNDKTGRSRILKDGYATNTFSVLTELWTTDRSPASNEGDLDNAELSACLEPPAGGTLFRYFEIEPESKTAHLSKQERYEAAAAWFAEMKGSHLMVDTSRDPGMHKTPTTDYIILLSGEITLVLDEGEVDLKPFDAVVQRGTNHAWVNRGQETALLMAVLVSASPS</sequence>
<dbReference type="InterPro" id="IPR047142">
    <property type="entry name" value="OryJ/VirC-like"/>
</dbReference>
<evidence type="ECO:0000313" key="3">
    <source>
        <dbReference type="Proteomes" id="UP001271769"/>
    </source>
</evidence>
<protein>
    <submittedName>
        <fullName evidence="2">Cupin domain-containing protein</fullName>
    </submittedName>
</protein>
<dbReference type="SUPFAM" id="SSF51182">
    <property type="entry name" value="RmlC-like cupins"/>
    <property type="match status" value="1"/>
</dbReference>
<feature type="domain" description="Cupin type-2" evidence="1">
    <location>
        <begin position="111"/>
        <end position="169"/>
    </location>
</feature>
<organism evidence="2 3">
    <name type="scientific">Dongia rigui</name>
    <dbReference type="NCBI Taxonomy" id="940149"/>
    <lineage>
        <taxon>Bacteria</taxon>
        <taxon>Pseudomonadati</taxon>
        <taxon>Pseudomonadota</taxon>
        <taxon>Alphaproteobacteria</taxon>
        <taxon>Rhodospirillales</taxon>
        <taxon>Dongiaceae</taxon>
        <taxon>Dongia</taxon>
    </lineage>
</organism>
<dbReference type="PANTHER" id="PTHR36156:SF2">
    <property type="entry name" value="CUPIN TYPE-2 DOMAIN-CONTAINING PROTEIN"/>
    <property type="match status" value="1"/>
</dbReference>